<reference evidence="1" key="1">
    <citation type="submission" date="2022-12" db="EMBL/GenBank/DDBJ databases">
        <title>Reference genome sequencing for broad-spectrum identification of bacterial and archaeal isolates by mass spectrometry.</title>
        <authorList>
            <person name="Sekiguchi Y."/>
            <person name="Tourlousse D.M."/>
        </authorList>
    </citation>
    <scope>NUCLEOTIDE SEQUENCE</scope>
    <source>
        <strain evidence="1">14</strain>
    </source>
</reference>
<dbReference type="EMBL" id="BSDP01000001">
    <property type="protein sequence ID" value="GLI25873.1"/>
    <property type="molecule type" value="Genomic_DNA"/>
</dbReference>
<sequence length="91" mass="10730">MDVTVSRSGGFAGLSLRWRVHVEDQPDAEQWYLLIASIPWDDVPEAEPRPDRFTYRIECRPHEAELADRQLDGPWRELVDRVQERGERERA</sequence>
<dbReference type="InterPro" id="IPR049457">
    <property type="entry name" value="Emfourin"/>
</dbReference>
<evidence type="ECO:0000313" key="2">
    <source>
        <dbReference type="Proteomes" id="UP001144396"/>
    </source>
</evidence>
<organism evidence="1 2">
    <name type="scientific">Agromyces rhizosphaerae</name>
    <dbReference type="NCBI Taxonomy" id="88374"/>
    <lineage>
        <taxon>Bacteria</taxon>
        <taxon>Bacillati</taxon>
        <taxon>Actinomycetota</taxon>
        <taxon>Actinomycetes</taxon>
        <taxon>Micrococcales</taxon>
        <taxon>Microbacteriaceae</taxon>
        <taxon>Agromyces</taxon>
    </lineage>
</organism>
<accession>A0A9W6CNZ5</accession>
<dbReference type="RefSeq" id="WP_281881866.1">
    <property type="nucleotide sequence ID" value="NZ_BSDP01000001.1"/>
</dbReference>
<gene>
    <name evidence="1" type="ORF">ARHIZOSPH14_01150</name>
</gene>
<proteinExistence type="predicted"/>
<dbReference type="Pfam" id="PF20242">
    <property type="entry name" value="Emfourin"/>
    <property type="match status" value="1"/>
</dbReference>
<dbReference type="AlphaFoldDB" id="A0A9W6CNZ5"/>
<protein>
    <submittedName>
        <fullName evidence="1">Uncharacterized protein</fullName>
    </submittedName>
</protein>
<name>A0A9W6CNZ5_9MICO</name>
<keyword evidence="2" id="KW-1185">Reference proteome</keyword>
<evidence type="ECO:0000313" key="1">
    <source>
        <dbReference type="EMBL" id="GLI25873.1"/>
    </source>
</evidence>
<dbReference type="Proteomes" id="UP001144396">
    <property type="component" value="Unassembled WGS sequence"/>
</dbReference>
<comment type="caution">
    <text evidence="1">The sequence shown here is derived from an EMBL/GenBank/DDBJ whole genome shotgun (WGS) entry which is preliminary data.</text>
</comment>